<evidence type="ECO:0000256" key="1">
    <source>
        <dbReference type="SAM" id="MobiDB-lite"/>
    </source>
</evidence>
<accession>A0A6C0C657</accession>
<feature type="region of interest" description="Disordered" evidence="1">
    <location>
        <begin position="1499"/>
        <end position="1539"/>
    </location>
</feature>
<feature type="region of interest" description="Disordered" evidence="1">
    <location>
        <begin position="81"/>
        <end position="125"/>
    </location>
</feature>
<feature type="region of interest" description="Disordered" evidence="1">
    <location>
        <begin position="1"/>
        <end position="26"/>
    </location>
</feature>
<reference evidence="2" key="1">
    <citation type="journal article" date="2020" name="Nature">
        <title>Giant virus diversity and host interactions through global metagenomics.</title>
        <authorList>
            <person name="Schulz F."/>
            <person name="Roux S."/>
            <person name="Paez-Espino D."/>
            <person name="Jungbluth S."/>
            <person name="Walsh D.A."/>
            <person name="Denef V.J."/>
            <person name="McMahon K.D."/>
            <person name="Konstantinidis K.T."/>
            <person name="Eloe-Fadrosh E.A."/>
            <person name="Kyrpides N.C."/>
            <person name="Woyke T."/>
        </authorList>
    </citation>
    <scope>NUCLEOTIDE SEQUENCE</scope>
    <source>
        <strain evidence="2">GVMAG-M-3300020185-33</strain>
    </source>
</reference>
<dbReference type="InterPro" id="IPR038765">
    <property type="entry name" value="Papain-like_cys_pep_sf"/>
</dbReference>
<dbReference type="Gene3D" id="3.90.70.80">
    <property type="match status" value="1"/>
</dbReference>
<feature type="region of interest" description="Disordered" evidence="1">
    <location>
        <begin position="1778"/>
        <end position="1817"/>
    </location>
</feature>
<feature type="region of interest" description="Disordered" evidence="1">
    <location>
        <begin position="1879"/>
        <end position="1924"/>
    </location>
</feature>
<feature type="compositionally biased region" description="Polar residues" evidence="1">
    <location>
        <begin position="116"/>
        <end position="125"/>
    </location>
</feature>
<sequence>MDSDSDGDESKKIAADSDTRSPNVPLRLIENICTPDGRKEASAAASSNYRQMQMYGQPQELRNRSVVMPYTGYFVEGGGLRVGSDRRNAQEPYRPRRMLDSSDQSREGDNEDLFQSGPSMATFTGDQEGNANCDFVFEKMQSFMEWFSLGIDITHDVDEQKPAQIARFVIYQRWSKEFCRVAPSLRREYLQKISIIMGQLKEFQNLWGTVGTENGGMRHLTFEDYYLGGGPMGIEQSILGYRPGTSKSMEVLKDELTNSLTLIMTRNGRSFVSLVEEAQKGPRLTCALRAKLEAASDELKMGGKGVATPIIDTDVATRLFTEGSTVVAPVGVEYMDSVSSTVIVDAFKNTMLSPEKKSSSSDSMEFASNTRASQGDAAALKVMAAGSEVREKLTRKNRLMHGQRGSPWSCTSTLGSGQEGEVCSRVHALNITWDKSALVNVNESVIKEALDTAFTDAKDEVKGEKPRAFFAKLKGVKNSKRAEDLVQKMEEVALVDQKLNSFAQEPQGKKKMTKAFKTTAKATIQSAQQARLGQPTNFVPDLNVADDKIRENFRREVGVLLSESVSIIKVPKDTFLTRFPSPNVADNWSWQAAAAFDEQVKGPFADITDSDYYFLVNVKRDDDGFYVDLKGQKYYLCGRFPDKFIELLLVTWHPTGDIYLPLATVLILDEAIREILAQKILGKLDEASNAGGRLFLQKLDNLLSTEKGLLDILDIFENMKKSFLSVLEHLTTHGYIDFVAKTGAIKPHTKIDDRSGVRLKKTIFYELFGNGGRFYESKKESIGVDLKNASTPIAQFVTEMGNQSKRKWAISRILAATLSLQPEAQPSSSSVMTSVGSKPTAQVSSVGVDRSANFLIVMESTITKILHEWRAEGKEGDVNANRLYRAAAKRLEGGYTNRIFQAMQDQMPGIKSLDCDELTAQYASEIIGTIMRGVKIDTNQDRPEMKRVLHSLIEQIIVNFTRHADFLTIMRKVCNDIINSDGRATTLGRAAAAAGHLAKVVPSEPDRPSILNSKFLSGTVAADRAFPVLAELIQLVDDDDSGKIINLSCTTNTLLSGRRFNIPVTVTGKASVKRIRTIEFIYFNTFCEVVARTQTNKKLEAFLKGEWIRMSQGTQGFGEENYELSVVEFDKRRQQEGVAAAAVANSADVDDDGGGGGADLKEKRFIMSRGPGISRAFNGTSWNADKADNGPRSIEMVYKNLAHSCLQVAQGLDPEGLLESFLKSIGIKVGDDIFEGALEYCLNSMTCEGIKTGGDFLQIMLAKVMNMLFGQEFRNLIPQLEIIGFTSFDRIATIISAIFDVPTIFINTKAANQSFGGCSMNYSNPGGTGAEEMPEKYASVAHPVRLPSTIITQSLTERMLDINWLTEQLKCEERLRVILIALLHTINGDDDESLMDYNTEQLLQFYRSQTGGEATKKEEEEKKKEARQKVDLLKKYVVQITNGQKMMLRVNPQYDGCKEELMNRLSIAEIERNLMLEFIDGDTPKADFCEQLPKSIQQFQGKMQQTGSTGHQKGSKTSSSASDVPSIQTQYTASENQQNSQIQVVEANSDNLLPGLYIIRQSPGDGDCMYWSILSAAHNRGLQWATDLLRAGGNGAVVETPAYRLRQSLQIALDRPETADQQRCYDSFQELDQLIRDEIDARLTIGVVAPGNTRSWGQAPEAQLISELFNIPIAIVDARTNKIANGVTFPPARTNNALFLYWRGNHFDWLEPVPPTPPRPPPPPRPFQFKAGTIEDQEWVIKKLKEVRDEIQEVENFLLYDMHLDAIKILRQQARASNEKGIVADKDQTSKASGAPPRKKRRTMGQKWGQNPTDQLRITARHALNTERRSTESMIRKVQGILNDKLLEAILNHKDPIEITIRTRLQSLLQKLMTHLKSLGPKILGGGSRKRRHGKRRRTRRKKKRRKRKSIKKRRKMGRKTRRK</sequence>
<evidence type="ECO:0000313" key="2">
    <source>
        <dbReference type="EMBL" id="QHS99244.1"/>
    </source>
</evidence>
<feature type="compositionally biased region" description="Basic residues" evidence="1">
    <location>
        <begin position="1888"/>
        <end position="1924"/>
    </location>
</feature>
<feature type="compositionally biased region" description="Basic and acidic residues" evidence="1">
    <location>
        <begin position="8"/>
        <end position="19"/>
    </location>
</feature>
<organism evidence="2">
    <name type="scientific">viral metagenome</name>
    <dbReference type="NCBI Taxonomy" id="1070528"/>
    <lineage>
        <taxon>unclassified sequences</taxon>
        <taxon>metagenomes</taxon>
        <taxon>organismal metagenomes</taxon>
    </lineage>
</organism>
<proteinExistence type="predicted"/>
<protein>
    <recommendedName>
        <fullName evidence="3">OTU domain-containing protein</fullName>
    </recommendedName>
</protein>
<dbReference type="SUPFAM" id="SSF54001">
    <property type="entry name" value="Cysteine proteinases"/>
    <property type="match status" value="1"/>
</dbReference>
<feature type="compositionally biased region" description="Basic and acidic residues" evidence="1">
    <location>
        <begin position="83"/>
        <end position="108"/>
    </location>
</feature>
<dbReference type="CDD" id="cd22744">
    <property type="entry name" value="OTU"/>
    <property type="match status" value="1"/>
</dbReference>
<evidence type="ECO:0008006" key="3">
    <source>
        <dbReference type="Google" id="ProtNLM"/>
    </source>
</evidence>
<dbReference type="EMBL" id="MN739336">
    <property type="protein sequence ID" value="QHS99244.1"/>
    <property type="molecule type" value="Genomic_DNA"/>
</dbReference>
<name>A0A6C0C657_9ZZZZ</name>